<keyword evidence="4" id="KW-1185">Reference proteome</keyword>
<dbReference type="Pfam" id="PF00107">
    <property type="entry name" value="ADH_zinc_N"/>
    <property type="match status" value="1"/>
</dbReference>
<dbReference type="CDD" id="cd08253">
    <property type="entry name" value="zeta_crystallin"/>
    <property type="match status" value="1"/>
</dbReference>
<dbReference type="InterPro" id="IPR051603">
    <property type="entry name" value="Zinc-ADH_QOR/CCCR"/>
</dbReference>
<gene>
    <name evidence="3" type="ORF">DY262_04330</name>
</gene>
<dbReference type="Proteomes" id="UP000261931">
    <property type="component" value="Unassembled WGS sequence"/>
</dbReference>
<dbReference type="InterPro" id="IPR020843">
    <property type="entry name" value="ER"/>
</dbReference>
<proteinExistence type="predicted"/>
<organism evidence="3 4">
    <name type="scientific">Hydrogenophaga borbori</name>
    <dbReference type="NCBI Taxonomy" id="2294117"/>
    <lineage>
        <taxon>Bacteria</taxon>
        <taxon>Pseudomonadati</taxon>
        <taxon>Pseudomonadota</taxon>
        <taxon>Betaproteobacteria</taxon>
        <taxon>Burkholderiales</taxon>
        <taxon>Comamonadaceae</taxon>
        <taxon>Hydrogenophaga</taxon>
    </lineage>
</organism>
<dbReference type="PANTHER" id="PTHR44154:SF1">
    <property type="entry name" value="QUINONE OXIDOREDUCTASE"/>
    <property type="match status" value="1"/>
</dbReference>
<protein>
    <submittedName>
        <fullName evidence="3">NADPH:quinone reductase</fullName>
    </submittedName>
</protein>
<accession>A0A372EMW7</accession>
<comment type="caution">
    <text evidence="3">The sequence shown here is derived from an EMBL/GenBank/DDBJ whole genome shotgun (WGS) entry which is preliminary data.</text>
</comment>
<dbReference type="Pfam" id="PF08240">
    <property type="entry name" value="ADH_N"/>
    <property type="match status" value="1"/>
</dbReference>
<evidence type="ECO:0000259" key="2">
    <source>
        <dbReference type="SMART" id="SM00829"/>
    </source>
</evidence>
<dbReference type="Gene3D" id="3.90.180.10">
    <property type="entry name" value="Medium-chain alcohol dehydrogenases, catalytic domain"/>
    <property type="match status" value="1"/>
</dbReference>
<keyword evidence="1" id="KW-0521">NADP</keyword>
<dbReference type="InterPro" id="IPR013149">
    <property type="entry name" value="ADH-like_C"/>
</dbReference>
<evidence type="ECO:0000313" key="3">
    <source>
        <dbReference type="EMBL" id="RFP81013.1"/>
    </source>
</evidence>
<feature type="domain" description="Enoyl reductase (ER)" evidence="2">
    <location>
        <begin position="11"/>
        <end position="324"/>
    </location>
</feature>
<reference evidence="3 4" key="1">
    <citation type="submission" date="2018-08" db="EMBL/GenBank/DDBJ databases">
        <title>Hydrogenophaga sp. LA-38 isolated from sludge.</title>
        <authorList>
            <person name="Im W.-T."/>
        </authorList>
    </citation>
    <scope>NUCLEOTIDE SEQUENCE [LARGE SCALE GENOMIC DNA]</scope>
    <source>
        <strain evidence="3 4">LA-38</strain>
    </source>
</reference>
<sequence>MLSAFYTRQGDARDVLRVDELNLPTPARGEVRVKVFASGINPADVKRRAGAIARPMVFPIVIPHSDGAGVIDAVGAGVSPAREGERVWLWNAQWCRAFGTAAEFIALPSAHAVPLPPSASFEVGAALGVPGMTAHRCISVLNDLRNRSVLVFGASGAVGRLCVQFAKSRGAMVAGVVRTPSGKASLSDVGADGCFIASDPGFVQAVTCFAGSRGVDHIVDVDFAANVGLYLGLLARHGSVVVFGSASGMRPAVDVLPLQKHGVTLHFVSGAEQPRHCRDQAIQHINQMLAARRLSVRLPVAYRLQDIAGAHERVEAGAAGKVILDIALPGAAG</sequence>
<dbReference type="SUPFAM" id="SSF51735">
    <property type="entry name" value="NAD(P)-binding Rossmann-fold domains"/>
    <property type="match status" value="1"/>
</dbReference>
<name>A0A372EMW7_9BURK</name>
<dbReference type="EMBL" id="QVLS01000002">
    <property type="protein sequence ID" value="RFP81013.1"/>
    <property type="molecule type" value="Genomic_DNA"/>
</dbReference>
<dbReference type="InterPro" id="IPR013154">
    <property type="entry name" value="ADH-like_N"/>
</dbReference>
<evidence type="ECO:0000256" key="1">
    <source>
        <dbReference type="ARBA" id="ARBA00022857"/>
    </source>
</evidence>
<dbReference type="InterPro" id="IPR036291">
    <property type="entry name" value="NAD(P)-bd_dom_sf"/>
</dbReference>
<dbReference type="AlphaFoldDB" id="A0A372EMW7"/>
<dbReference type="PANTHER" id="PTHR44154">
    <property type="entry name" value="QUINONE OXIDOREDUCTASE"/>
    <property type="match status" value="1"/>
</dbReference>
<dbReference type="InterPro" id="IPR011032">
    <property type="entry name" value="GroES-like_sf"/>
</dbReference>
<dbReference type="Gene3D" id="3.40.50.720">
    <property type="entry name" value="NAD(P)-binding Rossmann-like Domain"/>
    <property type="match status" value="1"/>
</dbReference>
<dbReference type="GO" id="GO:0016491">
    <property type="term" value="F:oxidoreductase activity"/>
    <property type="evidence" value="ECO:0007669"/>
    <property type="project" value="InterPro"/>
</dbReference>
<dbReference type="SUPFAM" id="SSF50129">
    <property type="entry name" value="GroES-like"/>
    <property type="match status" value="1"/>
</dbReference>
<dbReference type="RefSeq" id="WP_116957751.1">
    <property type="nucleotide sequence ID" value="NZ_QVLS01000002.1"/>
</dbReference>
<dbReference type="SMART" id="SM00829">
    <property type="entry name" value="PKS_ER"/>
    <property type="match status" value="1"/>
</dbReference>
<evidence type="ECO:0000313" key="4">
    <source>
        <dbReference type="Proteomes" id="UP000261931"/>
    </source>
</evidence>